<gene>
    <name evidence="1" type="ORF">SCLCIDRAFT_1221912</name>
</gene>
<dbReference type="HOGENOM" id="CLU_2887098_0_0_1"/>
<evidence type="ECO:0000313" key="2">
    <source>
        <dbReference type="Proteomes" id="UP000053989"/>
    </source>
</evidence>
<reference evidence="1 2" key="1">
    <citation type="submission" date="2014-04" db="EMBL/GenBank/DDBJ databases">
        <authorList>
            <consortium name="DOE Joint Genome Institute"/>
            <person name="Kuo A."/>
            <person name="Kohler A."/>
            <person name="Nagy L.G."/>
            <person name="Floudas D."/>
            <person name="Copeland A."/>
            <person name="Barry K.W."/>
            <person name="Cichocki N."/>
            <person name="Veneault-Fourrey C."/>
            <person name="LaButti K."/>
            <person name="Lindquist E.A."/>
            <person name="Lipzen A."/>
            <person name="Lundell T."/>
            <person name="Morin E."/>
            <person name="Murat C."/>
            <person name="Sun H."/>
            <person name="Tunlid A."/>
            <person name="Henrissat B."/>
            <person name="Grigoriev I.V."/>
            <person name="Hibbett D.S."/>
            <person name="Martin F."/>
            <person name="Nordberg H.P."/>
            <person name="Cantor M.N."/>
            <person name="Hua S.X."/>
        </authorList>
    </citation>
    <scope>NUCLEOTIDE SEQUENCE [LARGE SCALE GENOMIC DNA]</scope>
    <source>
        <strain evidence="1 2">Foug A</strain>
    </source>
</reference>
<keyword evidence="2" id="KW-1185">Reference proteome</keyword>
<dbReference type="AlphaFoldDB" id="A0A0C3DDQ2"/>
<reference evidence="2" key="2">
    <citation type="submission" date="2015-01" db="EMBL/GenBank/DDBJ databases">
        <title>Evolutionary Origins and Diversification of the Mycorrhizal Mutualists.</title>
        <authorList>
            <consortium name="DOE Joint Genome Institute"/>
            <consortium name="Mycorrhizal Genomics Consortium"/>
            <person name="Kohler A."/>
            <person name="Kuo A."/>
            <person name="Nagy L.G."/>
            <person name="Floudas D."/>
            <person name="Copeland A."/>
            <person name="Barry K.W."/>
            <person name="Cichocki N."/>
            <person name="Veneault-Fourrey C."/>
            <person name="LaButti K."/>
            <person name="Lindquist E.A."/>
            <person name="Lipzen A."/>
            <person name="Lundell T."/>
            <person name="Morin E."/>
            <person name="Murat C."/>
            <person name="Riley R."/>
            <person name="Ohm R."/>
            <person name="Sun H."/>
            <person name="Tunlid A."/>
            <person name="Henrissat B."/>
            <person name="Grigoriev I.V."/>
            <person name="Hibbett D.S."/>
            <person name="Martin F."/>
        </authorList>
    </citation>
    <scope>NUCLEOTIDE SEQUENCE [LARGE SCALE GENOMIC DNA]</scope>
    <source>
        <strain evidence="2">Foug A</strain>
    </source>
</reference>
<organism evidence="1 2">
    <name type="scientific">Scleroderma citrinum Foug A</name>
    <dbReference type="NCBI Taxonomy" id="1036808"/>
    <lineage>
        <taxon>Eukaryota</taxon>
        <taxon>Fungi</taxon>
        <taxon>Dikarya</taxon>
        <taxon>Basidiomycota</taxon>
        <taxon>Agaricomycotina</taxon>
        <taxon>Agaricomycetes</taxon>
        <taxon>Agaricomycetidae</taxon>
        <taxon>Boletales</taxon>
        <taxon>Sclerodermatineae</taxon>
        <taxon>Sclerodermataceae</taxon>
        <taxon>Scleroderma</taxon>
    </lineage>
</organism>
<dbReference type="InParanoid" id="A0A0C3DDQ2"/>
<dbReference type="EMBL" id="KN822153">
    <property type="protein sequence ID" value="KIM54524.1"/>
    <property type="molecule type" value="Genomic_DNA"/>
</dbReference>
<proteinExistence type="predicted"/>
<dbReference type="Proteomes" id="UP000053989">
    <property type="component" value="Unassembled WGS sequence"/>
</dbReference>
<evidence type="ECO:0000313" key="1">
    <source>
        <dbReference type="EMBL" id="KIM54524.1"/>
    </source>
</evidence>
<sequence length="63" mass="7421">MTGVPNQQLRVELAVYSETCSKHIQKTNDTQSILKRKPDIVFCLDGQHVDRPSNRYMRYFLCF</sequence>
<accession>A0A0C3DDQ2</accession>
<protein>
    <submittedName>
        <fullName evidence="1">Uncharacterized protein</fullName>
    </submittedName>
</protein>
<name>A0A0C3DDQ2_9AGAM</name>